<name>M7SLV0_EUTLA</name>
<dbReference type="GO" id="GO:0004301">
    <property type="term" value="F:epoxide hydrolase activity"/>
    <property type="evidence" value="ECO:0007669"/>
    <property type="project" value="TreeGrafter"/>
</dbReference>
<dbReference type="Pfam" id="PF06441">
    <property type="entry name" value="EHN"/>
    <property type="match status" value="1"/>
</dbReference>
<accession>M7SLV0</accession>
<gene>
    <name evidence="6" type="ORF">UCREL1_7892</name>
</gene>
<reference evidence="7" key="1">
    <citation type="journal article" date="2013" name="Genome Announc.">
        <title>Draft genome sequence of the grapevine dieback fungus Eutypa lata UCR-EL1.</title>
        <authorList>
            <person name="Blanco-Ulate B."/>
            <person name="Rolshausen P.E."/>
            <person name="Cantu D."/>
        </authorList>
    </citation>
    <scope>NUCLEOTIDE SEQUENCE [LARGE SCALE GENOMIC DNA]</scope>
    <source>
        <strain evidence="7">UCR-EL1</strain>
    </source>
</reference>
<dbReference type="OrthoDB" id="7130006at2759"/>
<evidence type="ECO:0000256" key="1">
    <source>
        <dbReference type="ARBA" id="ARBA00010088"/>
    </source>
</evidence>
<proteinExistence type="inferred from homology"/>
<dbReference type="InterPro" id="IPR000639">
    <property type="entry name" value="Epox_hydrolase-like"/>
</dbReference>
<sequence length="282" mass="31714">MWPMNLPTIMLGLYGYPLVLAQVANGAFGLQPFHIDLSHDFSKMIKQVEDTELPADYEFPEISPSFGLDPSLLKSWKDEWTTSFDWEKEQAAMNEFNHFKATIEGLEIHFIHETSDAPDAIPLILLHGWPGTFMEFGSVIDDLKKGATTATGKPVSFNVIVPSLPGFAFSSVPPANWTAQDTGRVFNTLMTKVLGYERYAVHGTDWGVSVAYSMYDGFNTSVRAAHFNFLPFLPLQPDQLAAQNISLSPLEEFEEQRFLEWNTAGIGYFIEQTNKVRSYIIV</sequence>
<evidence type="ECO:0000256" key="2">
    <source>
        <dbReference type="ARBA" id="ARBA00022797"/>
    </source>
</evidence>
<feature type="domain" description="Epoxide hydrolase N-terminal" evidence="5">
    <location>
        <begin position="31"/>
        <end position="136"/>
    </location>
</feature>
<keyword evidence="7" id="KW-1185">Reference proteome</keyword>
<dbReference type="OMA" id="RDEWLEY"/>
<keyword evidence="2" id="KW-0058">Aromatic hydrocarbons catabolism</keyword>
<dbReference type="SUPFAM" id="SSF53474">
    <property type="entry name" value="alpha/beta-Hydrolases"/>
    <property type="match status" value="1"/>
</dbReference>
<comment type="similarity">
    <text evidence="1">Belongs to the peptidase S33 family.</text>
</comment>
<evidence type="ECO:0000313" key="6">
    <source>
        <dbReference type="EMBL" id="EMR65142.1"/>
    </source>
</evidence>
<dbReference type="Proteomes" id="UP000012174">
    <property type="component" value="Unassembled WGS sequence"/>
</dbReference>
<dbReference type="PRINTS" id="PR00412">
    <property type="entry name" value="EPOXHYDRLASE"/>
</dbReference>
<evidence type="ECO:0000259" key="5">
    <source>
        <dbReference type="Pfam" id="PF06441"/>
    </source>
</evidence>
<dbReference type="eggNOG" id="KOG2565">
    <property type="taxonomic scope" value="Eukaryota"/>
</dbReference>
<dbReference type="AlphaFoldDB" id="M7SLV0"/>
<organism evidence="6 7">
    <name type="scientific">Eutypa lata (strain UCR-EL1)</name>
    <name type="common">Grapevine dieback disease fungus</name>
    <name type="synonym">Eutypa armeniacae</name>
    <dbReference type="NCBI Taxonomy" id="1287681"/>
    <lineage>
        <taxon>Eukaryota</taxon>
        <taxon>Fungi</taxon>
        <taxon>Dikarya</taxon>
        <taxon>Ascomycota</taxon>
        <taxon>Pezizomycotina</taxon>
        <taxon>Sordariomycetes</taxon>
        <taxon>Xylariomycetidae</taxon>
        <taxon>Xylariales</taxon>
        <taxon>Diatrypaceae</taxon>
        <taxon>Eutypa</taxon>
    </lineage>
</organism>
<dbReference type="GO" id="GO:0097176">
    <property type="term" value="P:epoxide metabolic process"/>
    <property type="evidence" value="ECO:0007669"/>
    <property type="project" value="TreeGrafter"/>
</dbReference>
<keyword evidence="4" id="KW-0732">Signal</keyword>
<dbReference type="PANTHER" id="PTHR21661">
    <property type="entry name" value="EPOXIDE HYDROLASE 1-RELATED"/>
    <property type="match status" value="1"/>
</dbReference>
<dbReference type="InterPro" id="IPR029058">
    <property type="entry name" value="AB_hydrolase_fold"/>
</dbReference>
<dbReference type="STRING" id="1287681.M7SLV0"/>
<feature type="signal peptide" evidence="4">
    <location>
        <begin position="1"/>
        <end position="21"/>
    </location>
</feature>
<dbReference type="KEGG" id="ela:UCREL1_7892"/>
<dbReference type="EMBL" id="KB706933">
    <property type="protein sequence ID" value="EMR65142.1"/>
    <property type="molecule type" value="Genomic_DNA"/>
</dbReference>
<keyword evidence="3 6" id="KW-0378">Hydrolase</keyword>
<dbReference type="PANTHER" id="PTHR21661:SF35">
    <property type="entry name" value="EPOXIDE HYDROLASE"/>
    <property type="match status" value="1"/>
</dbReference>
<evidence type="ECO:0000256" key="3">
    <source>
        <dbReference type="ARBA" id="ARBA00022801"/>
    </source>
</evidence>
<feature type="chain" id="PRO_5004085039" evidence="4">
    <location>
        <begin position="22"/>
        <end position="282"/>
    </location>
</feature>
<dbReference type="HOGENOM" id="CLU_019414_2_1_1"/>
<dbReference type="Gene3D" id="3.40.50.1820">
    <property type="entry name" value="alpha/beta hydrolase"/>
    <property type="match status" value="1"/>
</dbReference>
<evidence type="ECO:0000256" key="4">
    <source>
        <dbReference type="SAM" id="SignalP"/>
    </source>
</evidence>
<protein>
    <submittedName>
        <fullName evidence="6">Putative alpha beta-hydrolase protein</fullName>
    </submittedName>
</protein>
<dbReference type="InterPro" id="IPR010497">
    <property type="entry name" value="Epoxide_hydro_N"/>
</dbReference>
<evidence type="ECO:0000313" key="7">
    <source>
        <dbReference type="Proteomes" id="UP000012174"/>
    </source>
</evidence>